<dbReference type="SUPFAM" id="SSF55785">
    <property type="entry name" value="PYP-like sensor domain (PAS domain)"/>
    <property type="match status" value="1"/>
</dbReference>
<organism evidence="18 19">
    <name type="scientific">Lichenicola cladoniae</name>
    <dbReference type="NCBI Taxonomy" id="1484109"/>
    <lineage>
        <taxon>Bacteria</taxon>
        <taxon>Pseudomonadati</taxon>
        <taxon>Pseudomonadota</taxon>
        <taxon>Alphaproteobacteria</taxon>
        <taxon>Acetobacterales</taxon>
        <taxon>Acetobacteraceae</taxon>
        <taxon>Lichenicola</taxon>
    </lineage>
</organism>
<dbReference type="InterPro" id="IPR036890">
    <property type="entry name" value="HATPase_C_sf"/>
</dbReference>
<dbReference type="SUPFAM" id="SSF158472">
    <property type="entry name" value="HAMP domain-like"/>
    <property type="match status" value="1"/>
</dbReference>
<dbReference type="PROSITE" id="PS50885">
    <property type="entry name" value="HAMP"/>
    <property type="match status" value="1"/>
</dbReference>
<evidence type="ECO:0000256" key="11">
    <source>
        <dbReference type="ARBA" id="ARBA00022989"/>
    </source>
</evidence>
<dbReference type="SUPFAM" id="SSF55874">
    <property type="entry name" value="ATPase domain of HSP90 chaperone/DNA topoisomerase II/histidine kinase"/>
    <property type="match status" value="2"/>
</dbReference>
<dbReference type="InterPro" id="IPR005467">
    <property type="entry name" value="His_kinase_dom"/>
</dbReference>
<dbReference type="EC" id="2.7.13.3" evidence="3"/>
<evidence type="ECO:0000256" key="2">
    <source>
        <dbReference type="ARBA" id="ARBA00004651"/>
    </source>
</evidence>
<feature type="transmembrane region" description="Helical" evidence="15">
    <location>
        <begin position="12"/>
        <end position="33"/>
    </location>
</feature>
<dbReference type="SMART" id="SM00388">
    <property type="entry name" value="HisKA"/>
    <property type="match status" value="1"/>
</dbReference>
<evidence type="ECO:0000313" key="18">
    <source>
        <dbReference type="EMBL" id="QKE92585.1"/>
    </source>
</evidence>
<feature type="domain" description="HAMP" evidence="17">
    <location>
        <begin position="277"/>
        <end position="330"/>
    </location>
</feature>
<comment type="subcellular location">
    <subcellularLocation>
        <location evidence="2">Cell membrane</location>
        <topology evidence="2">Multi-pass membrane protein</topology>
    </subcellularLocation>
</comment>
<sequence>MSLTHRPHVEVGLFICNLVALLLLAAALVVRLARVASDRRSGLAGAKLHVRLVMLFSVVAVAPTIVVGVFAGVFFHLGIQIWFSDRVRTALDEAVAASQGYLQEHNNNIRADAIAMANDLGQAGELQYIDPRTLGQVLVDEKNSRSLNEAAIYDPHTNQVVVSAGLLGGLGVAVPPAAATMLARSGDVAILDSPDGQTVSAVIGIGEAPNPALMLVISRPVDSVILEHMHHTQSVVADYNRLDKNRSVLQITFIMIFALVALLVLAAAVLFGLVLANQIARPVGLLILAAERVRGGDLAVRVPEADRDDEVAGLSRAFNRMTDQLSSQRRELMSAYSQINERRRFTEAVLSGVSAGVIGLDADQRVELPNLTASALLETELMDAVGHRLADIVPEFAALLTLAAAQPERAQTAEVQHGALSSRRTLLVRIGPEMRGAVTEGYVVTFDDITELQSAQRKAAWADVARRIAHEIKNPLTPIQLSAERLKRRFLREIASDPDTFSQCVDTIVRQVGDIGRMVDEFSAFARMPQPMIRPEDLSRIVRETLILQKSAHPEIAFITSLPDRGPTIACDRRLIGQALTNLLQNAADGIAMRPRLAAPDAGEPGLDEPAAKIPDGAAGSQFATRPGAPASNAASGNFGTIWLSLEAHGRDIWISVADDGVGLPTEERARLTEPYVTHKPKGTGLGLAIVKKIMEDHGGSIMLDDRGSGTGAVATLILPVKSSDGA</sequence>
<dbReference type="PIRSF" id="PIRSF037532">
    <property type="entry name" value="STHK_NtrY"/>
    <property type="match status" value="1"/>
</dbReference>
<dbReference type="Pfam" id="PF08448">
    <property type="entry name" value="PAS_4"/>
    <property type="match status" value="1"/>
</dbReference>
<dbReference type="Gene3D" id="3.30.450.20">
    <property type="entry name" value="PAS domain"/>
    <property type="match status" value="1"/>
</dbReference>
<evidence type="ECO:0000256" key="8">
    <source>
        <dbReference type="ARBA" id="ARBA00022741"/>
    </source>
</evidence>
<dbReference type="GO" id="GO:0000155">
    <property type="term" value="F:phosphorelay sensor kinase activity"/>
    <property type="evidence" value="ECO:0007669"/>
    <property type="project" value="InterPro"/>
</dbReference>
<evidence type="ECO:0000256" key="3">
    <source>
        <dbReference type="ARBA" id="ARBA00012438"/>
    </source>
</evidence>
<evidence type="ECO:0000256" key="5">
    <source>
        <dbReference type="ARBA" id="ARBA00022553"/>
    </source>
</evidence>
<evidence type="ECO:0000256" key="15">
    <source>
        <dbReference type="SAM" id="Phobius"/>
    </source>
</evidence>
<keyword evidence="11 15" id="KW-1133">Transmembrane helix</keyword>
<dbReference type="Gene3D" id="6.10.340.10">
    <property type="match status" value="1"/>
</dbReference>
<evidence type="ECO:0000256" key="13">
    <source>
        <dbReference type="ARBA" id="ARBA00023136"/>
    </source>
</evidence>
<dbReference type="InterPro" id="IPR004358">
    <property type="entry name" value="Sig_transdc_His_kin-like_C"/>
</dbReference>
<dbReference type="InterPro" id="IPR036097">
    <property type="entry name" value="HisK_dim/P_sf"/>
</dbReference>
<dbReference type="CDD" id="cd00082">
    <property type="entry name" value="HisKA"/>
    <property type="match status" value="1"/>
</dbReference>
<dbReference type="SMART" id="SM00304">
    <property type="entry name" value="HAMP"/>
    <property type="match status" value="1"/>
</dbReference>
<dbReference type="PANTHER" id="PTHR43065:SF10">
    <property type="entry name" value="PEROXIDE STRESS-ACTIVATED HISTIDINE KINASE MAK3"/>
    <property type="match status" value="1"/>
</dbReference>
<reference evidence="18 19" key="1">
    <citation type="journal article" date="2014" name="World J. Microbiol. Biotechnol.">
        <title>Biodiversity and physiological characteristics of Antarctic and Arctic lichens-associated bacteria.</title>
        <authorList>
            <person name="Lee Y.M."/>
            <person name="Kim E.H."/>
            <person name="Lee H.K."/>
            <person name="Hong S.G."/>
        </authorList>
    </citation>
    <scope>NUCLEOTIDE SEQUENCE [LARGE SCALE GENOMIC DNA]</scope>
    <source>
        <strain evidence="18 19">PAMC 26569</strain>
    </source>
</reference>
<feature type="domain" description="Histidine kinase" evidence="16">
    <location>
        <begin position="467"/>
        <end position="723"/>
    </location>
</feature>
<evidence type="ECO:0000256" key="12">
    <source>
        <dbReference type="ARBA" id="ARBA00023012"/>
    </source>
</evidence>
<comment type="catalytic activity">
    <reaction evidence="1">
        <text>ATP + protein L-histidine = ADP + protein N-phospho-L-histidine.</text>
        <dbReference type="EC" id="2.7.13.3"/>
    </reaction>
</comment>
<dbReference type="KEGG" id="lck:HN018_10635"/>
<evidence type="ECO:0000256" key="6">
    <source>
        <dbReference type="ARBA" id="ARBA00022679"/>
    </source>
</evidence>
<feature type="transmembrane region" description="Helical" evidence="15">
    <location>
        <begin position="53"/>
        <end position="79"/>
    </location>
</feature>
<keyword evidence="13 15" id="KW-0472">Membrane</keyword>
<keyword evidence="19" id="KW-1185">Reference proteome</keyword>
<dbReference type="EMBL" id="CP053708">
    <property type="protein sequence ID" value="QKE92585.1"/>
    <property type="molecule type" value="Genomic_DNA"/>
</dbReference>
<dbReference type="CDD" id="cd06225">
    <property type="entry name" value="HAMP"/>
    <property type="match status" value="1"/>
</dbReference>
<evidence type="ECO:0000256" key="14">
    <source>
        <dbReference type="SAM" id="MobiDB-lite"/>
    </source>
</evidence>
<name>A0A6M8HWL9_9PROT</name>
<dbReference type="Pfam" id="PF02518">
    <property type="entry name" value="HATPase_c"/>
    <property type="match status" value="1"/>
</dbReference>
<evidence type="ECO:0000259" key="16">
    <source>
        <dbReference type="PROSITE" id="PS50109"/>
    </source>
</evidence>
<dbReference type="InterPro" id="IPR045671">
    <property type="entry name" value="NtrY-like_N"/>
</dbReference>
<evidence type="ECO:0000259" key="17">
    <source>
        <dbReference type="PROSITE" id="PS50885"/>
    </source>
</evidence>
<dbReference type="InterPro" id="IPR013656">
    <property type="entry name" value="PAS_4"/>
</dbReference>
<accession>A0A6M8HWL9</accession>
<dbReference type="InterPro" id="IPR003660">
    <property type="entry name" value="HAMP_dom"/>
</dbReference>
<dbReference type="SUPFAM" id="SSF47384">
    <property type="entry name" value="Homodimeric domain of signal transducing histidine kinase"/>
    <property type="match status" value="1"/>
</dbReference>
<dbReference type="Pfam" id="PF00672">
    <property type="entry name" value="HAMP"/>
    <property type="match status" value="1"/>
</dbReference>
<keyword evidence="4" id="KW-1003">Cell membrane</keyword>
<dbReference type="InterPro" id="IPR003594">
    <property type="entry name" value="HATPase_dom"/>
</dbReference>
<keyword evidence="10" id="KW-0067">ATP-binding</keyword>
<evidence type="ECO:0000256" key="7">
    <source>
        <dbReference type="ARBA" id="ARBA00022692"/>
    </source>
</evidence>
<keyword evidence="8" id="KW-0547">Nucleotide-binding</keyword>
<dbReference type="Pfam" id="PF19312">
    <property type="entry name" value="NtrY_N"/>
    <property type="match status" value="1"/>
</dbReference>
<keyword evidence="12" id="KW-0902">Two-component regulatory system</keyword>
<evidence type="ECO:0000256" key="10">
    <source>
        <dbReference type="ARBA" id="ARBA00022840"/>
    </source>
</evidence>
<dbReference type="InterPro" id="IPR035965">
    <property type="entry name" value="PAS-like_dom_sf"/>
</dbReference>
<evidence type="ECO:0000256" key="4">
    <source>
        <dbReference type="ARBA" id="ARBA00022475"/>
    </source>
</evidence>
<dbReference type="AlphaFoldDB" id="A0A6M8HWL9"/>
<evidence type="ECO:0000313" key="19">
    <source>
        <dbReference type="Proteomes" id="UP000500767"/>
    </source>
</evidence>
<feature type="region of interest" description="Disordered" evidence="14">
    <location>
        <begin position="612"/>
        <end position="632"/>
    </location>
</feature>
<feature type="transmembrane region" description="Helical" evidence="15">
    <location>
        <begin position="251"/>
        <end position="276"/>
    </location>
</feature>
<evidence type="ECO:0000256" key="1">
    <source>
        <dbReference type="ARBA" id="ARBA00000085"/>
    </source>
</evidence>
<dbReference type="GO" id="GO:0005524">
    <property type="term" value="F:ATP binding"/>
    <property type="evidence" value="ECO:0007669"/>
    <property type="project" value="UniProtKB-KW"/>
</dbReference>
<protein>
    <recommendedName>
        <fullName evidence="3">histidine kinase</fullName>
        <ecNumber evidence="3">2.7.13.3</ecNumber>
    </recommendedName>
</protein>
<dbReference type="InterPro" id="IPR003661">
    <property type="entry name" value="HisK_dim/P_dom"/>
</dbReference>
<keyword evidence="5" id="KW-0597">Phosphoprotein</keyword>
<proteinExistence type="predicted"/>
<gene>
    <name evidence="18" type="ORF">HN018_10635</name>
</gene>
<dbReference type="SMART" id="SM00387">
    <property type="entry name" value="HATPase_c"/>
    <property type="match status" value="1"/>
</dbReference>
<keyword evidence="9 18" id="KW-0418">Kinase</keyword>
<dbReference type="Gene3D" id="3.30.565.10">
    <property type="entry name" value="Histidine kinase-like ATPase, C-terminal domain"/>
    <property type="match status" value="1"/>
</dbReference>
<dbReference type="InterPro" id="IPR017232">
    <property type="entry name" value="NtrY"/>
</dbReference>
<dbReference type="Pfam" id="PF00512">
    <property type="entry name" value="HisKA"/>
    <property type="match status" value="1"/>
</dbReference>
<dbReference type="PROSITE" id="PS50109">
    <property type="entry name" value="HIS_KIN"/>
    <property type="match status" value="1"/>
</dbReference>
<keyword evidence="6" id="KW-0808">Transferase</keyword>
<dbReference type="Proteomes" id="UP000500767">
    <property type="component" value="Chromosome"/>
</dbReference>
<dbReference type="PRINTS" id="PR00344">
    <property type="entry name" value="BCTRLSENSOR"/>
</dbReference>
<evidence type="ECO:0000256" key="9">
    <source>
        <dbReference type="ARBA" id="ARBA00022777"/>
    </source>
</evidence>
<dbReference type="PANTHER" id="PTHR43065">
    <property type="entry name" value="SENSOR HISTIDINE KINASE"/>
    <property type="match status" value="1"/>
</dbReference>
<dbReference type="GO" id="GO:0005886">
    <property type="term" value="C:plasma membrane"/>
    <property type="evidence" value="ECO:0007669"/>
    <property type="project" value="UniProtKB-SubCell"/>
</dbReference>
<keyword evidence="7 15" id="KW-0812">Transmembrane</keyword>
<dbReference type="Gene3D" id="1.10.287.130">
    <property type="match status" value="1"/>
</dbReference>